<feature type="chain" id="PRO_5026699369" description="Putative auto-transporter adhesin head GIN domain-containing protein" evidence="1">
    <location>
        <begin position="27"/>
        <end position="249"/>
    </location>
</feature>
<dbReference type="InterPro" id="IPR021255">
    <property type="entry name" value="DUF2807"/>
</dbReference>
<gene>
    <name evidence="3" type="ORF">GJR95_05835</name>
</gene>
<evidence type="ECO:0000313" key="4">
    <source>
        <dbReference type="Proteomes" id="UP000464577"/>
    </source>
</evidence>
<dbReference type="Gene3D" id="2.160.20.120">
    <property type="match status" value="1"/>
</dbReference>
<sequence length="249" mass="26541">MKRRIMNTVRTLIISALFACYQPLWAQIKNSGDGLVGNGKIVSEERTLEPYDRLLVDFAVKVRITQGDPAKAELEGEQNVLPYVTVSVNKGELTIGLSRTTKFKETKPITVTIHRATLQAINAKTACAITSDLPINSEGLTVMLDEASTLTTPLAVQQLTVDLAAASSVAFQGKTQTAVLRLDAASRVAAADLTIAKAELTLNGASHAIIHVIETLSASADGVSTIKYSGNPTITSQRATGLSKIKHTN</sequence>
<keyword evidence="1" id="KW-0732">Signal</keyword>
<dbReference type="Proteomes" id="UP000464577">
    <property type="component" value="Chromosome"/>
</dbReference>
<keyword evidence="4" id="KW-1185">Reference proteome</keyword>
<organism evidence="3 4">
    <name type="scientific">Spirosoma endbachense</name>
    <dbReference type="NCBI Taxonomy" id="2666025"/>
    <lineage>
        <taxon>Bacteria</taxon>
        <taxon>Pseudomonadati</taxon>
        <taxon>Bacteroidota</taxon>
        <taxon>Cytophagia</taxon>
        <taxon>Cytophagales</taxon>
        <taxon>Cytophagaceae</taxon>
        <taxon>Spirosoma</taxon>
    </lineage>
</organism>
<dbReference type="EMBL" id="CP045997">
    <property type="protein sequence ID" value="QHV94565.1"/>
    <property type="molecule type" value="Genomic_DNA"/>
</dbReference>
<feature type="signal peptide" evidence="1">
    <location>
        <begin position="1"/>
        <end position="26"/>
    </location>
</feature>
<dbReference type="KEGG" id="senf:GJR95_05835"/>
<reference evidence="3 4" key="1">
    <citation type="submission" date="2019-11" db="EMBL/GenBank/DDBJ databases">
        <title>Spirosoma endbachense sp. nov., isolated from a natural salt meadow.</title>
        <authorList>
            <person name="Rojas J."/>
            <person name="Ambika Manirajan B."/>
            <person name="Ratering S."/>
            <person name="Suarez C."/>
            <person name="Geissler-Plaum R."/>
            <person name="Schnell S."/>
        </authorList>
    </citation>
    <scope>NUCLEOTIDE SEQUENCE [LARGE SCALE GENOMIC DNA]</scope>
    <source>
        <strain evidence="3 4">I-24</strain>
    </source>
</reference>
<evidence type="ECO:0000259" key="2">
    <source>
        <dbReference type="Pfam" id="PF10988"/>
    </source>
</evidence>
<dbReference type="AlphaFoldDB" id="A0A6P1VPD6"/>
<evidence type="ECO:0000313" key="3">
    <source>
        <dbReference type="EMBL" id="QHV94565.1"/>
    </source>
</evidence>
<feature type="domain" description="Putative auto-transporter adhesin head GIN" evidence="2">
    <location>
        <begin position="51"/>
        <end position="232"/>
    </location>
</feature>
<protein>
    <recommendedName>
        <fullName evidence="2">Putative auto-transporter adhesin head GIN domain-containing protein</fullName>
    </recommendedName>
</protein>
<dbReference type="Pfam" id="PF10988">
    <property type="entry name" value="DUF2807"/>
    <property type="match status" value="1"/>
</dbReference>
<proteinExistence type="predicted"/>
<evidence type="ECO:0000256" key="1">
    <source>
        <dbReference type="SAM" id="SignalP"/>
    </source>
</evidence>
<accession>A0A6P1VPD6</accession>
<name>A0A6P1VPD6_9BACT</name>